<feature type="compositionally biased region" description="Polar residues" evidence="1">
    <location>
        <begin position="89"/>
        <end position="99"/>
    </location>
</feature>
<feature type="region of interest" description="Disordered" evidence="1">
    <location>
        <begin position="89"/>
        <end position="110"/>
    </location>
</feature>
<keyword evidence="3" id="KW-1185">Reference proteome</keyword>
<feature type="compositionally biased region" description="Basic and acidic residues" evidence="1">
    <location>
        <begin position="47"/>
        <end position="56"/>
    </location>
</feature>
<feature type="compositionally biased region" description="Basic and acidic residues" evidence="1">
    <location>
        <begin position="12"/>
        <end position="30"/>
    </location>
</feature>
<proteinExistence type="predicted"/>
<dbReference type="InParanoid" id="A0A251S9A8"/>
<dbReference type="AlphaFoldDB" id="A0A251S9A8"/>
<gene>
    <name evidence="2" type="ORF">HannXRQ_Chr15g0483131</name>
</gene>
<dbReference type="Proteomes" id="UP000215914">
    <property type="component" value="Chromosome 15"/>
</dbReference>
<dbReference type="EMBL" id="CM007904">
    <property type="protein sequence ID" value="OTF95439.1"/>
    <property type="molecule type" value="Genomic_DNA"/>
</dbReference>
<accession>A0A251S9A8</accession>
<name>A0A251S9A8_HELAN</name>
<feature type="region of interest" description="Disordered" evidence="1">
    <location>
        <begin position="1"/>
        <end position="60"/>
    </location>
</feature>
<evidence type="ECO:0000256" key="1">
    <source>
        <dbReference type="SAM" id="MobiDB-lite"/>
    </source>
</evidence>
<evidence type="ECO:0000313" key="2">
    <source>
        <dbReference type="EMBL" id="OTF95439.1"/>
    </source>
</evidence>
<evidence type="ECO:0000313" key="3">
    <source>
        <dbReference type="Proteomes" id="UP000215914"/>
    </source>
</evidence>
<protein>
    <submittedName>
        <fullName evidence="2">Uncharacterized protein</fullName>
    </submittedName>
</protein>
<reference evidence="3" key="1">
    <citation type="journal article" date="2017" name="Nature">
        <title>The sunflower genome provides insights into oil metabolism, flowering and Asterid evolution.</title>
        <authorList>
            <person name="Badouin H."/>
            <person name="Gouzy J."/>
            <person name="Grassa C.J."/>
            <person name="Murat F."/>
            <person name="Staton S.E."/>
            <person name="Cottret L."/>
            <person name="Lelandais-Briere C."/>
            <person name="Owens G.L."/>
            <person name="Carrere S."/>
            <person name="Mayjonade B."/>
            <person name="Legrand L."/>
            <person name="Gill N."/>
            <person name="Kane N.C."/>
            <person name="Bowers J.E."/>
            <person name="Hubner S."/>
            <person name="Bellec A."/>
            <person name="Berard A."/>
            <person name="Berges H."/>
            <person name="Blanchet N."/>
            <person name="Boniface M.C."/>
            <person name="Brunel D."/>
            <person name="Catrice O."/>
            <person name="Chaidir N."/>
            <person name="Claudel C."/>
            <person name="Donnadieu C."/>
            <person name="Faraut T."/>
            <person name="Fievet G."/>
            <person name="Helmstetter N."/>
            <person name="King M."/>
            <person name="Knapp S.J."/>
            <person name="Lai Z."/>
            <person name="Le Paslier M.C."/>
            <person name="Lippi Y."/>
            <person name="Lorenzon L."/>
            <person name="Mandel J.R."/>
            <person name="Marage G."/>
            <person name="Marchand G."/>
            <person name="Marquand E."/>
            <person name="Bret-Mestries E."/>
            <person name="Morien E."/>
            <person name="Nambeesan S."/>
            <person name="Nguyen T."/>
            <person name="Pegot-Espagnet P."/>
            <person name="Pouilly N."/>
            <person name="Raftis F."/>
            <person name="Sallet E."/>
            <person name="Schiex T."/>
            <person name="Thomas J."/>
            <person name="Vandecasteele C."/>
            <person name="Vares D."/>
            <person name="Vear F."/>
            <person name="Vautrin S."/>
            <person name="Crespi M."/>
            <person name="Mangin B."/>
            <person name="Burke J.M."/>
            <person name="Salse J."/>
            <person name="Munos S."/>
            <person name="Vincourt P."/>
            <person name="Rieseberg L.H."/>
            <person name="Langlade N.B."/>
        </authorList>
    </citation>
    <scope>NUCLEOTIDE SEQUENCE [LARGE SCALE GENOMIC DNA]</scope>
    <source>
        <strain evidence="3">cv. SF193</strain>
    </source>
</reference>
<sequence>MSFTISNCDPSFEGKKSGENREMEKLKDFEEGFESSTVSSLDQGAVDDNHDHEHDQSPTINLTLSGRSFAYYRTNSETSAFSEQLTDDLNSCSSETQSPVCWPASGRSSY</sequence>
<organism evidence="2 3">
    <name type="scientific">Helianthus annuus</name>
    <name type="common">Common sunflower</name>
    <dbReference type="NCBI Taxonomy" id="4232"/>
    <lineage>
        <taxon>Eukaryota</taxon>
        <taxon>Viridiplantae</taxon>
        <taxon>Streptophyta</taxon>
        <taxon>Embryophyta</taxon>
        <taxon>Tracheophyta</taxon>
        <taxon>Spermatophyta</taxon>
        <taxon>Magnoliopsida</taxon>
        <taxon>eudicotyledons</taxon>
        <taxon>Gunneridae</taxon>
        <taxon>Pentapetalae</taxon>
        <taxon>asterids</taxon>
        <taxon>campanulids</taxon>
        <taxon>Asterales</taxon>
        <taxon>Asteraceae</taxon>
        <taxon>Asteroideae</taxon>
        <taxon>Heliantheae alliance</taxon>
        <taxon>Heliantheae</taxon>
        <taxon>Helianthus</taxon>
    </lineage>
</organism>